<gene>
    <name evidence="2" type="ORF">DI396_04040</name>
</gene>
<protein>
    <recommendedName>
        <fullName evidence="1">AAA+ ATPase domain-containing protein</fullName>
    </recommendedName>
</protein>
<accession>A0A2V4NP37</accession>
<dbReference type="OrthoDB" id="1496333at2"/>
<keyword evidence="3" id="KW-1185">Reference proteome</keyword>
<organism evidence="2 3">
    <name type="scientific">Litorivita pollutaquae</name>
    <dbReference type="NCBI Taxonomy" id="2200892"/>
    <lineage>
        <taxon>Bacteria</taxon>
        <taxon>Pseudomonadati</taxon>
        <taxon>Pseudomonadota</taxon>
        <taxon>Alphaproteobacteria</taxon>
        <taxon>Rhodobacterales</taxon>
        <taxon>Paracoccaceae</taxon>
        <taxon>Litorivita</taxon>
    </lineage>
</organism>
<dbReference type="Pfam" id="PF13481">
    <property type="entry name" value="AAA_25"/>
    <property type="match status" value="1"/>
</dbReference>
<reference evidence="2 3" key="1">
    <citation type="submission" date="2018-05" db="EMBL/GenBank/DDBJ databases">
        <title>Oceanovita maritima gen. nov., sp. nov., a marine bacterium in the family Rhodobacteraceae isolated from surface seawater of Lundu port Xiamen, China.</title>
        <authorList>
            <person name="Hetharua B.H."/>
            <person name="Min D."/>
            <person name="Liao H."/>
            <person name="Tian Y."/>
        </authorList>
    </citation>
    <scope>NUCLEOTIDE SEQUENCE [LARGE SCALE GENOMIC DNA]</scope>
    <source>
        <strain evidence="2 3">FSX-11</strain>
    </source>
</reference>
<dbReference type="EMBL" id="QFVT01000003">
    <property type="protein sequence ID" value="PYC48187.1"/>
    <property type="molecule type" value="Genomic_DNA"/>
</dbReference>
<dbReference type="InterPro" id="IPR027417">
    <property type="entry name" value="P-loop_NTPase"/>
</dbReference>
<sequence length="426" mass="46225">MPPKFSRHWFQITFLTLRTWEATLTGPAKIEVDFERGYDAFNDLLRIVQEGKTLPAPIKGAGPTLYRGKAKEPVRAFTFTAVGDLEYRPPAFLIGDLIETDTLGLVFGDPGCGKSFLAVALGLSVASGTPFFGRDVKQGSVFYIAGEGHNGLTRRFHAWGKHHGVDLSGVPLYKSERAAQFLDAASAKAVADAVDATAEQVGEPALIIVDTLARNFGAGDENSTMDMNNFVVAMDQLKARYPNSVLLIVHHSGHAVKDRARGAMALKGALDFEFRLEKSDATVTMTNTKMKDAEPPAPIHMVLQDVPLVDASSAVLVEGDAPAGGGKKLSPAKQLALDTYHMAAMKHGTLSDGAFTGLHVNDWREAFYQKHTGETTEAKRKAFDRARKFADLFDVNNDLYLLRGNGSATLLDALIEKDTRTDADET</sequence>
<evidence type="ECO:0000259" key="1">
    <source>
        <dbReference type="SMART" id="SM00382"/>
    </source>
</evidence>
<dbReference type="InterPro" id="IPR003593">
    <property type="entry name" value="AAA+_ATPase"/>
</dbReference>
<name>A0A2V4NP37_9RHOB</name>
<proteinExistence type="predicted"/>
<dbReference type="Proteomes" id="UP000248012">
    <property type="component" value="Unassembled WGS sequence"/>
</dbReference>
<dbReference type="SUPFAM" id="SSF52540">
    <property type="entry name" value="P-loop containing nucleoside triphosphate hydrolases"/>
    <property type="match status" value="1"/>
</dbReference>
<dbReference type="AlphaFoldDB" id="A0A2V4NP37"/>
<comment type="caution">
    <text evidence="2">The sequence shown here is derived from an EMBL/GenBank/DDBJ whole genome shotgun (WGS) entry which is preliminary data.</text>
</comment>
<dbReference type="Gene3D" id="3.40.50.300">
    <property type="entry name" value="P-loop containing nucleotide triphosphate hydrolases"/>
    <property type="match status" value="1"/>
</dbReference>
<evidence type="ECO:0000313" key="2">
    <source>
        <dbReference type="EMBL" id="PYC48187.1"/>
    </source>
</evidence>
<dbReference type="SMART" id="SM00382">
    <property type="entry name" value="AAA"/>
    <property type="match status" value="1"/>
</dbReference>
<feature type="domain" description="AAA+ ATPase" evidence="1">
    <location>
        <begin position="100"/>
        <end position="280"/>
    </location>
</feature>
<evidence type="ECO:0000313" key="3">
    <source>
        <dbReference type="Proteomes" id="UP000248012"/>
    </source>
</evidence>